<evidence type="ECO:0000313" key="3">
    <source>
        <dbReference type="Proteomes" id="UP000490939"/>
    </source>
</evidence>
<dbReference type="Proteomes" id="UP000490939">
    <property type="component" value="Unassembled WGS sequence"/>
</dbReference>
<dbReference type="GO" id="GO:0043386">
    <property type="term" value="P:mycotoxin biosynthetic process"/>
    <property type="evidence" value="ECO:0007669"/>
    <property type="project" value="InterPro"/>
</dbReference>
<dbReference type="InterPro" id="IPR021765">
    <property type="entry name" value="UstYa-like"/>
</dbReference>
<comment type="caution">
    <text evidence="2">The sequence shown here is derived from an EMBL/GenBank/DDBJ whole genome shotgun (WGS) entry which is preliminary data.</text>
</comment>
<gene>
    <name evidence="2" type="ORF">EG327_005449</name>
</gene>
<dbReference type="AlphaFoldDB" id="A0A8H3VAS6"/>
<dbReference type="Pfam" id="PF11807">
    <property type="entry name" value="UstYa"/>
    <property type="match status" value="1"/>
</dbReference>
<comment type="similarity">
    <text evidence="1">Belongs to the ustYa family.</text>
</comment>
<organism evidence="2 3">
    <name type="scientific">Venturia inaequalis</name>
    <name type="common">Apple scab fungus</name>
    <dbReference type="NCBI Taxonomy" id="5025"/>
    <lineage>
        <taxon>Eukaryota</taxon>
        <taxon>Fungi</taxon>
        <taxon>Dikarya</taxon>
        <taxon>Ascomycota</taxon>
        <taxon>Pezizomycotina</taxon>
        <taxon>Dothideomycetes</taxon>
        <taxon>Pleosporomycetidae</taxon>
        <taxon>Venturiales</taxon>
        <taxon>Venturiaceae</taxon>
        <taxon>Venturia</taxon>
    </lineage>
</organism>
<evidence type="ECO:0000313" key="2">
    <source>
        <dbReference type="EMBL" id="KAE9983569.1"/>
    </source>
</evidence>
<evidence type="ECO:0008006" key="4">
    <source>
        <dbReference type="Google" id="ProtNLM"/>
    </source>
</evidence>
<evidence type="ECO:0000256" key="1">
    <source>
        <dbReference type="ARBA" id="ARBA00035112"/>
    </source>
</evidence>
<proteinExistence type="inferred from homology"/>
<dbReference type="EMBL" id="WNWR01000315">
    <property type="protein sequence ID" value="KAE9983569.1"/>
    <property type="molecule type" value="Genomic_DNA"/>
</dbReference>
<keyword evidence="3" id="KW-1185">Reference proteome</keyword>
<reference evidence="2 3" key="1">
    <citation type="submission" date="2019-07" db="EMBL/GenBank/DDBJ databases">
        <title>Venturia inaequalis Genome Resource.</title>
        <authorList>
            <person name="Lichtner F.J."/>
        </authorList>
    </citation>
    <scope>NUCLEOTIDE SEQUENCE [LARGE SCALE GENOMIC DNA]</scope>
    <source>
        <strain evidence="2 3">DMI_063113</strain>
    </source>
</reference>
<accession>A0A8H3VAS6</accession>
<dbReference type="PANTHER" id="PTHR33365:SF13">
    <property type="entry name" value="TAT PATHWAY SIGNAL SEQUENCE"/>
    <property type="match status" value="1"/>
</dbReference>
<sequence length="273" mass="31475">MAARPLLQESELSFDCHNDKEGDVDHPVWSANRSSESRRLMLSIAFFSISARKPSIAACLQQSSQPSPVLRDLEITYHEQRFNGSLLKETIYRQDASPEVDAAWEELGANYRYFILPETVAHEIGVPKYHVRINPKYGGGYPVSLEATHQIHCVNLVRQGLYYNIDYYRNLKQGAFVNGDKVVKKHISHCLDMLRQQIMCTADLGVVSQVWWRSSKDGEPNTFPDFNNKHTCKNYEDIRKWHAERQIPKNEDQPEDYTLPPAERDWIIPVGMP</sequence>
<dbReference type="PANTHER" id="PTHR33365">
    <property type="entry name" value="YALI0B05434P"/>
    <property type="match status" value="1"/>
</dbReference>
<protein>
    <recommendedName>
        <fullName evidence="4">Tat pathway signal sequence</fullName>
    </recommendedName>
</protein>
<name>A0A8H3VAS6_VENIN</name>